<protein>
    <recommendedName>
        <fullName evidence="12">RanBP2-type domain-containing protein</fullName>
    </recommendedName>
</protein>
<evidence type="ECO:0000256" key="1">
    <source>
        <dbReference type="ARBA" id="ARBA00004141"/>
    </source>
</evidence>
<dbReference type="PANTHER" id="PTHR43066:SF1">
    <property type="entry name" value="RHOMBOID PROTEIN 2"/>
    <property type="match status" value="1"/>
</dbReference>
<dbReference type="InterPro" id="IPR035952">
    <property type="entry name" value="Rhomboid-like_sf"/>
</dbReference>
<dbReference type="FunFam" id="1.20.1540.10:FF:000008">
    <property type="entry name" value="RHOMBOID-like protein 13"/>
    <property type="match status" value="1"/>
</dbReference>
<keyword evidence="4 11" id="KW-0812">Transmembrane</keyword>
<comment type="similarity">
    <text evidence="2">Belongs to the peptidase S54 family.</text>
</comment>
<keyword evidence="5" id="KW-0479">Metal-binding</keyword>
<dbReference type="OrthoDB" id="10257275at2759"/>
<evidence type="ECO:0000256" key="5">
    <source>
        <dbReference type="ARBA" id="ARBA00022723"/>
    </source>
</evidence>
<name>A0A2I0AGK3_9ASPA</name>
<keyword evidence="8" id="KW-0862">Zinc</keyword>
<dbReference type="Pfam" id="PF01694">
    <property type="entry name" value="Rhomboid"/>
    <property type="match status" value="1"/>
</dbReference>
<sequence>MDRFGGRGRITRGMIPLLALHVATELRRLQRKPPVTAGLIVANTLIYLRPGALHRLLPSLEDVWFNPYLIVKQFWSVSLFNGHFNLLCRLLRFLQLMSNAEIDATSKYGDLKRFFLSAFYHIDEPHLVYNMMSLLWKGIQLETSMGSAEFASMVGALLCLSQGISLILAKSLFLFFDYEKAYYYQYSAGFSGVLFGLKVVLNAQSDDYTYMQGLLIPARYAAWAELILIQMFVPSASFIGHLGGILAGLIFLKLRGSYSGPDPIAALLRKVVSVMSWPVKLVRGLIARPAWGRGRVGSSRNGRRANEVWRCPVCTYDNSVTVEICEMCRTESMLNSAPTPSRSSRELSLEEVRRRRLERFSR</sequence>
<organism evidence="13 14">
    <name type="scientific">Apostasia shenzhenica</name>
    <dbReference type="NCBI Taxonomy" id="1088818"/>
    <lineage>
        <taxon>Eukaryota</taxon>
        <taxon>Viridiplantae</taxon>
        <taxon>Streptophyta</taxon>
        <taxon>Embryophyta</taxon>
        <taxon>Tracheophyta</taxon>
        <taxon>Spermatophyta</taxon>
        <taxon>Magnoliopsida</taxon>
        <taxon>Liliopsida</taxon>
        <taxon>Asparagales</taxon>
        <taxon>Orchidaceae</taxon>
        <taxon>Apostasioideae</taxon>
        <taxon>Apostasia</taxon>
    </lineage>
</organism>
<dbReference type="PANTHER" id="PTHR43066">
    <property type="entry name" value="RHOMBOID-RELATED PROTEIN"/>
    <property type="match status" value="1"/>
</dbReference>
<dbReference type="GO" id="GO:0016020">
    <property type="term" value="C:membrane"/>
    <property type="evidence" value="ECO:0007669"/>
    <property type="project" value="UniProtKB-SubCell"/>
</dbReference>
<keyword evidence="7 13" id="KW-0378">Hydrolase</keyword>
<gene>
    <name evidence="13" type="ORF">AXF42_Ash000461</name>
</gene>
<comment type="subcellular location">
    <subcellularLocation>
        <location evidence="1">Membrane</location>
        <topology evidence="1">Multi-pass membrane protein</topology>
    </subcellularLocation>
</comment>
<evidence type="ECO:0000256" key="8">
    <source>
        <dbReference type="ARBA" id="ARBA00022833"/>
    </source>
</evidence>
<keyword evidence="3" id="KW-0645">Protease</keyword>
<dbReference type="GO" id="GO:0006508">
    <property type="term" value="P:proteolysis"/>
    <property type="evidence" value="ECO:0007669"/>
    <property type="project" value="UniProtKB-KW"/>
</dbReference>
<keyword evidence="9 11" id="KW-1133">Transmembrane helix</keyword>
<evidence type="ECO:0000313" key="13">
    <source>
        <dbReference type="EMBL" id="PKA54626.1"/>
    </source>
</evidence>
<dbReference type="SUPFAM" id="SSF144091">
    <property type="entry name" value="Rhomboid-like"/>
    <property type="match status" value="1"/>
</dbReference>
<feature type="transmembrane region" description="Helical" evidence="11">
    <location>
        <begin position="182"/>
        <end position="201"/>
    </location>
</feature>
<evidence type="ECO:0000256" key="4">
    <source>
        <dbReference type="ARBA" id="ARBA00022692"/>
    </source>
</evidence>
<dbReference type="Proteomes" id="UP000236161">
    <property type="component" value="Unassembled WGS sequence"/>
</dbReference>
<evidence type="ECO:0000256" key="10">
    <source>
        <dbReference type="ARBA" id="ARBA00023136"/>
    </source>
</evidence>
<evidence type="ECO:0000256" key="3">
    <source>
        <dbReference type="ARBA" id="ARBA00022670"/>
    </source>
</evidence>
<feature type="transmembrane region" description="Helical" evidence="11">
    <location>
        <begin position="150"/>
        <end position="176"/>
    </location>
</feature>
<dbReference type="STRING" id="1088818.A0A2I0AGK3"/>
<proteinExistence type="inferred from homology"/>
<dbReference type="PROSITE" id="PS01358">
    <property type="entry name" value="ZF_RANBP2_1"/>
    <property type="match status" value="1"/>
</dbReference>
<dbReference type="AlphaFoldDB" id="A0A2I0AGK3"/>
<reference evidence="13 14" key="1">
    <citation type="journal article" date="2017" name="Nature">
        <title>The Apostasia genome and the evolution of orchids.</title>
        <authorList>
            <person name="Zhang G.Q."/>
            <person name="Liu K.W."/>
            <person name="Li Z."/>
            <person name="Lohaus R."/>
            <person name="Hsiao Y.Y."/>
            <person name="Niu S.C."/>
            <person name="Wang J.Y."/>
            <person name="Lin Y.C."/>
            <person name="Xu Q."/>
            <person name="Chen L.J."/>
            <person name="Yoshida K."/>
            <person name="Fujiwara S."/>
            <person name="Wang Z.W."/>
            <person name="Zhang Y.Q."/>
            <person name="Mitsuda N."/>
            <person name="Wang M."/>
            <person name="Liu G.H."/>
            <person name="Pecoraro L."/>
            <person name="Huang H.X."/>
            <person name="Xiao X.J."/>
            <person name="Lin M."/>
            <person name="Wu X.Y."/>
            <person name="Wu W.L."/>
            <person name="Chen Y.Y."/>
            <person name="Chang S.B."/>
            <person name="Sakamoto S."/>
            <person name="Ohme-Takagi M."/>
            <person name="Yagi M."/>
            <person name="Zeng S.J."/>
            <person name="Shen C.Y."/>
            <person name="Yeh C.M."/>
            <person name="Luo Y.B."/>
            <person name="Tsai W.C."/>
            <person name="Van de Peer Y."/>
            <person name="Liu Z.J."/>
        </authorList>
    </citation>
    <scope>NUCLEOTIDE SEQUENCE [LARGE SCALE GENOMIC DNA]</scope>
    <source>
        <strain evidence="14">cv. Shenzhen</strain>
        <tissue evidence="13">Stem</tissue>
    </source>
</reference>
<accession>A0A2I0AGK3</accession>
<dbReference type="EMBL" id="KZ451982">
    <property type="protein sequence ID" value="PKA54626.1"/>
    <property type="molecule type" value="Genomic_DNA"/>
</dbReference>
<dbReference type="GO" id="GO:0004252">
    <property type="term" value="F:serine-type endopeptidase activity"/>
    <property type="evidence" value="ECO:0007669"/>
    <property type="project" value="InterPro"/>
</dbReference>
<dbReference type="Gene3D" id="2.30.30.380">
    <property type="entry name" value="Zn-finger domain of Sec23/24"/>
    <property type="match status" value="1"/>
</dbReference>
<dbReference type="SUPFAM" id="SSF90209">
    <property type="entry name" value="Ran binding protein zinc finger-like"/>
    <property type="match status" value="1"/>
</dbReference>
<feature type="domain" description="RanBP2-type" evidence="12">
    <location>
        <begin position="309"/>
        <end position="328"/>
    </location>
</feature>
<dbReference type="InterPro" id="IPR001876">
    <property type="entry name" value="Znf_RanBP2"/>
</dbReference>
<evidence type="ECO:0000259" key="12">
    <source>
        <dbReference type="PROSITE" id="PS01358"/>
    </source>
</evidence>
<keyword evidence="10 11" id="KW-0472">Membrane</keyword>
<keyword evidence="6" id="KW-0863">Zinc-finger</keyword>
<evidence type="ECO:0000256" key="7">
    <source>
        <dbReference type="ARBA" id="ARBA00022801"/>
    </source>
</evidence>
<evidence type="ECO:0000256" key="9">
    <source>
        <dbReference type="ARBA" id="ARBA00022989"/>
    </source>
</evidence>
<dbReference type="InterPro" id="IPR036443">
    <property type="entry name" value="Znf_RanBP2_sf"/>
</dbReference>
<dbReference type="InterPro" id="IPR022764">
    <property type="entry name" value="Peptidase_S54_rhomboid_dom"/>
</dbReference>
<evidence type="ECO:0000313" key="14">
    <source>
        <dbReference type="Proteomes" id="UP000236161"/>
    </source>
</evidence>
<evidence type="ECO:0000256" key="2">
    <source>
        <dbReference type="ARBA" id="ARBA00009045"/>
    </source>
</evidence>
<evidence type="ECO:0000256" key="11">
    <source>
        <dbReference type="SAM" id="Phobius"/>
    </source>
</evidence>
<dbReference type="Gene3D" id="1.20.1540.10">
    <property type="entry name" value="Rhomboid-like"/>
    <property type="match status" value="1"/>
</dbReference>
<evidence type="ECO:0000256" key="6">
    <source>
        <dbReference type="ARBA" id="ARBA00022771"/>
    </source>
</evidence>
<dbReference type="SMART" id="SM00547">
    <property type="entry name" value="ZnF_RBZ"/>
    <property type="match status" value="1"/>
</dbReference>
<keyword evidence="14" id="KW-1185">Reference proteome</keyword>
<dbReference type="GO" id="GO:0008270">
    <property type="term" value="F:zinc ion binding"/>
    <property type="evidence" value="ECO:0007669"/>
    <property type="project" value="UniProtKB-KW"/>
</dbReference>